<dbReference type="OrthoDB" id="2274644at2759"/>
<dbReference type="Proteomes" id="UP000023152">
    <property type="component" value="Unassembled WGS sequence"/>
</dbReference>
<dbReference type="EMBL" id="ASPP01005811">
    <property type="protein sequence ID" value="ETO29842.1"/>
    <property type="molecule type" value="Genomic_DNA"/>
</dbReference>
<gene>
    <name evidence="5" type="ORF">RFI_07278</name>
</gene>
<dbReference type="PANTHER" id="PTHR12271">
    <property type="entry name" value="POLY A POLYMERASE CID PAP -RELATED"/>
    <property type="match status" value="1"/>
</dbReference>
<keyword evidence="2" id="KW-0479">Metal-binding</keyword>
<dbReference type="GO" id="GO:0046872">
    <property type="term" value="F:metal ion binding"/>
    <property type="evidence" value="ECO:0007669"/>
    <property type="project" value="UniProtKB-KW"/>
</dbReference>
<dbReference type="PANTHER" id="PTHR12271:SF40">
    <property type="entry name" value="POLY(A) RNA POLYMERASE GLD2"/>
    <property type="match status" value="1"/>
</dbReference>
<accession>X6NX23</accession>
<sequence>EIGASRFIGAFSSIDSRFQKVAILVKYWAQAKKIGGSHVAKGLSSYSLVLLVINYLQCKRVLPTISTAIEESGESEWSRRDDYEVNINKYREFASKQYESSAELLLGFFHYFGFEFDYRNHIVSVRTGSTLKKIEKKWAQGFKKNQSWVRFFFVCLFVFVT</sequence>
<protein>
    <submittedName>
        <fullName evidence="5">Nucleotidyltransferase family protein</fullName>
    </submittedName>
</protein>
<comment type="caution">
    <text evidence="5">The sequence shown here is derived from an EMBL/GenBank/DDBJ whole genome shotgun (WGS) entry which is preliminary data.</text>
</comment>
<dbReference type="GO" id="GO:0016779">
    <property type="term" value="F:nucleotidyltransferase activity"/>
    <property type="evidence" value="ECO:0007669"/>
    <property type="project" value="TreeGrafter"/>
</dbReference>
<reference evidence="5 6" key="1">
    <citation type="journal article" date="2013" name="Curr. Biol.">
        <title>The Genome of the Foraminiferan Reticulomyxa filosa.</title>
        <authorList>
            <person name="Glockner G."/>
            <person name="Hulsmann N."/>
            <person name="Schleicher M."/>
            <person name="Noegel A.A."/>
            <person name="Eichinger L."/>
            <person name="Gallinger C."/>
            <person name="Pawlowski J."/>
            <person name="Sierra R."/>
            <person name="Euteneuer U."/>
            <person name="Pillet L."/>
            <person name="Moustafa A."/>
            <person name="Platzer M."/>
            <person name="Groth M."/>
            <person name="Szafranski K."/>
            <person name="Schliwa M."/>
        </authorList>
    </citation>
    <scope>NUCLEOTIDE SEQUENCE [LARGE SCALE GENOMIC DNA]</scope>
</reference>
<organism evidence="5 6">
    <name type="scientific">Reticulomyxa filosa</name>
    <dbReference type="NCBI Taxonomy" id="46433"/>
    <lineage>
        <taxon>Eukaryota</taxon>
        <taxon>Sar</taxon>
        <taxon>Rhizaria</taxon>
        <taxon>Retaria</taxon>
        <taxon>Foraminifera</taxon>
        <taxon>Monothalamids</taxon>
        <taxon>Reticulomyxidae</taxon>
        <taxon>Reticulomyxa</taxon>
    </lineage>
</organism>
<evidence type="ECO:0000313" key="5">
    <source>
        <dbReference type="EMBL" id="ETO29842.1"/>
    </source>
</evidence>
<dbReference type="InterPro" id="IPR002058">
    <property type="entry name" value="PAP_assoc"/>
</dbReference>
<evidence type="ECO:0000256" key="1">
    <source>
        <dbReference type="ARBA" id="ARBA00022679"/>
    </source>
</evidence>
<dbReference type="AlphaFoldDB" id="X6NX23"/>
<dbReference type="GO" id="GO:0031123">
    <property type="term" value="P:RNA 3'-end processing"/>
    <property type="evidence" value="ECO:0007669"/>
    <property type="project" value="TreeGrafter"/>
</dbReference>
<name>X6NX23_RETFI</name>
<feature type="non-terminal residue" evidence="5">
    <location>
        <position position="1"/>
    </location>
</feature>
<feature type="domain" description="PAP-associated" evidence="4">
    <location>
        <begin position="102"/>
        <end position="143"/>
    </location>
</feature>
<evidence type="ECO:0000256" key="2">
    <source>
        <dbReference type="ARBA" id="ARBA00022723"/>
    </source>
</evidence>
<evidence type="ECO:0000256" key="3">
    <source>
        <dbReference type="ARBA" id="ARBA00022842"/>
    </source>
</evidence>
<keyword evidence="6" id="KW-1185">Reference proteome</keyword>
<keyword evidence="1 5" id="KW-0808">Transferase</keyword>
<proteinExistence type="predicted"/>
<dbReference type="SUPFAM" id="SSF81631">
    <property type="entry name" value="PAP/OAS1 substrate-binding domain"/>
    <property type="match status" value="1"/>
</dbReference>
<keyword evidence="3" id="KW-0460">Magnesium</keyword>
<dbReference type="Gene3D" id="1.10.1410.10">
    <property type="match status" value="1"/>
</dbReference>
<evidence type="ECO:0000259" key="4">
    <source>
        <dbReference type="Pfam" id="PF03828"/>
    </source>
</evidence>
<dbReference type="Pfam" id="PF03828">
    <property type="entry name" value="PAP_assoc"/>
    <property type="match status" value="1"/>
</dbReference>
<evidence type="ECO:0000313" key="6">
    <source>
        <dbReference type="Proteomes" id="UP000023152"/>
    </source>
</evidence>